<feature type="compositionally biased region" description="Low complexity" evidence="1">
    <location>
        <begin position="544"/>
        <end position="554"/>
    </location>
</feature>
<organism evidence="2 3">
    <name type="scientific">Pycnococcus provasolii</name>
    <dbReference type="NCBI Taxonomy" id="41880"/>
    <lineage>
        <taxon>Eukaryota</taxon>
        <taxon>Viridiplantae</taxon>
        <taxon>Chlorophyta</taxon>
        <taxon>Pseudoscourfieldiophyceae</taxon>
        <taxon>Pseudoscourfieldiales</taxon>
        <taxon>Pycnococcaceae</taxon>
        <taxon>Pycnococcus</taxon>
    </lineage>
</organism>
<feature type="compositionally biased region" description="Pro residues" evidence="1">
    <location>
        <begin position="204"/>
        <end position="215"/>
    </location>
</feature>
<keyword evidence="3" id="KW-1185">Reference proteome</keyword>
<evidence type="ECO:0000256" key="1">
    <source>
        <dbReference type="SAM" id="MobiDB-lite"/>
    </source>
</evidence>
<reference evidence="2" key="1">
    <citation type="submission" date="2020-10" db="EMBL/GenBank/DDBJ databases">
        <title>Unveiling of a novel bifunctional photoreceptor, Dualchrome1, isolated from a cosmopolitan green alga.</title>
        <authorList>
            <person name="Suzuki S."/>
            <person name="Kawachi M."/>
        </authorList>
    </citation>
    <scope>NUCLEOTIDE SEQUENCE</scope>
    <source>
        <strain evidence="2">NIES 2893</strain>
    </source>
</reference>
<feature type="region of interest" description="Disordered" evidence="1">
    <location>
        <begin position="77"/>
        <end position="106"/>
    </location>
</feature>
<dbReference type="AlphaFoldDB" id="A0A830HFQ5"/>
<feature type="compositionally biased region" description="Polar residues" evidence="1">
    <location>
        <begin position="555"/>
        <end position="567"/>
    </location>
</feature>
<feature type="compositionally biased region" description="Acidic residues" evidence="1">
    <location>
        <begin position="518"/>
        <end position="533"/>
    </location>
</feature>
<feature type="compositionally biased region" description="Polar residues" evidence="1">
    <location>
        <begin position="169"/>
        <end position="181"/>
    </location>
</feature>
<dbReference type="InterPro" id="IPR036388">
    <property type="entry name" value="WH-like_DNA-bd_sf"/>
</dbReference>
<proteinExistence type="predicted"/>
<sequence>MMMQTTTHNQTTTPNAAPIHYPAPIQHQTTSAATTATMHYPANQQQQQQQQQHAAQLWQQHLAAYAANMNENANAFNAKYNTTTPPPQPHRQTESPPLSASQAGGASWFAPPPAAFASWFAPPAAAFMPQAAAMCSPNATASLMAHAMAAMQTNAAAWQQHFQQQQQQRTTTLPPQKSVETTAAAAEAPPPPPPPAAAAAGAAAPPPPPPPPPQVQQPKAAETAAAVPPPPPPPQPKQQQQQQHQQRRQQQPAAVQPPPPLPATQTSSDTNKLHNSNALVVPAFVSVHDLIHAAIVSCGGNASLRQIYAFSEQNGRIAYKRSEGSRLITTNNHWKSQIRHALYTSTGRFYRVNGGDCWAMCAGSATTAPVMTTVLASPPPPESPMQQMFPQHHDVTSIDNMHNEHGSNDVGGNVCGYSSGSGGNHGNTAGQSYARRAESRLGAPALAAIAPRKARSRRDAPADGAAASEGGWVTVYDELLGCRSVSVSDGGGTRRRRLADVADVAEAAAEALALQMTSEEEDSDLFDSSEEEKEVSPLKKRFKAATTEAPAPATDMTSPPSPCSATMASFRDKSRNRRKPQKPHAAA</sequence>
<feature type="compositionally biased region" description="Low complexity" evidence="1">
    <location>
        <begin position="237"/>
        <end position="254"/>
    </location>
</feature>
<protein>
    <recommendedName>
        <fullName evidence="4">Fork-head domain-containing protein</fullName>
    </recommendedName>
</protein>
<dbReference type="EMBL" id="BNJQ01000007">
    <property type="protein sequence ID" value="GHP04159.1"/>
    <property type="molecule type" value="Genomic_DNA"/>
</dbReference>
<feature type="region of interest" description="Disordered" evidence="1">
    <location>
        <begin position="160"/>
        <end position="271"/>
    </location>
</feature>
<gene>
    <name evidence="2" type="ORF">PPROV_000291300</name>
</gene>
<dbReference type="Gene3D" id="1.10.10.10">
    <property type="entry name" value="Winged helix-like DNA-binding domain superfamily/Winged helix DNA-binding domain"/>
    <property type="match status" value="1"/>
</dbReference>
<evidence type="ECO:0000313" key="2">
    <source>
        <dbReference type="EMBL" id="GHP04159.1"/>
    </source>
</evidence>
<name>A0A830HFQ5_9CHLO</name>
<accession>A0A830HFQ5</accession>
<evidence type="ECO:0008006" key="4">
    <source>
        <dbReference type="Google" id="ProtNLM"/>
    </source>
</evidence>
<dbReference type="OrthoDB" id="5954824at2759"/>
<comment type="caution">
    <text evidence="2">The sequence shown here is derived from an EMBL/GenBank/DDBJ whole genome shotgun (WGS) entry which is preliminary data.</text>
</comment>
<feature type="compositionally biased region" description="Low complexity" evidence="1">
    <location>
        <begin position="216"/>
        <end position="226"/>
    </location>
</feature>
<dbReference type="Proteomes" id="UP000660262">
    <property type="component" value="Unassembled WGS sequence"/>
</dbReference>
<feature type="region of interest" description="Disordered" evidence="1">
    <location>
        <begin position="517"/>
        <end position="587"/>
    </location>
</feature>
<evidence type="ECO:0000313" key="3">
    <source>
        <dbReference type="Proteomes" id="UP000660262"/>
    </source>
</evidence>
<feature type="compositionally biased region" description="Pro residues" evidence="1">
    <location>
        <begin position="227"/>
        <end position="236"/>
    </location>
</feature>
<feature type="compositionally biased region" description="Basic residues" evidence="1">
    <location>
        <begin position="574"/>
        <end position="587"/>
    </location>
</feature>